<protein>
    <recommendedName>
        <fullName evidence="4">UrcA family protein</fullName>
    </recommendedName>
</protein>
<evidence type="ECO:0008006" key="4">
    <source>
        <dbReference type="Google" id="ProtNLM"/>
    </source>
</evidence>
<evidence type="ECO:0000256" key="1">
    <source>
        <dbReference type="SAM" id="SignalP"/>
    </source>
</evidence>
<gene>
    <name evidence="2" type="ORF">EH32_10065</name>
</gene>
<feature type="signal peptide" evidence="1">
    <location>
        <begin position="1"/>
        <end position="22"/>
    </location>
</feature>
<dbReference type="NCBIfam" id="TIGR04433">
    <property type="entry name" value="UrcA_uranyl"/>
    <property type="match status" value="1"/>
</dbReference>
<dbReference type="RefSeq" id="WP_051697821.1">
    <property type="nucleotide sequence ID" value="NZ_CP017057.1"/>
</dbReference>
<dbReference type="AlphaFoldDB" id="A0A074MSU9"/>
<dbReference type="KEGG" id="elq:Ga0102493_11915"/>
<dbReference type="Proteomes" id="UP000027866">
    <property type="component" value="Unassembled WGS sequence"/>
</dbReference>
<sequence>MKTFAITAAAIGLAFTASPALAAGPAERNTMNVSLAGIDLDTPEGQEMLDRRIERAARDVCQFDRKRTGTRIQSQAATDCYEKAKASAKQQVAAYVEKQRRGG</sequence>
<evidence type="ECO:0000313" key="2">
    <source>
        <dbReference type="EMBL" id="KEO96564.1"/>
    </source>
</evidence>
<dbReference type="EMBL" id="JMIX01000005">
    <property type="protein sequence ID" value="KEO96564.1"/>
    <property type="molecule type" value="Genomic_DNA"/>
</dbReference>
<comment type="caution">
    <text evidence="2">The sequence shown here is derived from an EMBL/GenBank/DDBJ whole genome shotgun (WGS) entry which is preliminary data.</text>
</comment>
<dbReference type="PATRIC" id="fig|39960.10.peg.3169"/>
<accession>A0A074MSU9</accession>
<keyword evidence="3" id="KW-1185">Reference proteome</keyword>
<reference evidence="2 3" key="1">
    <citation type="submission" date="2014-04" db="EMBL/GenBank/DDBJ databases">
        <title>A comprehensive comparison of genomes of Erythrobacter spp. Strains.</title>
        <authorList>
            <person name="Zheng Q."/>
        </authorList>
    </citation>
    <scope>NUCLEOTIDE SEQUENCE [LARGE SCALE GENOMIC DNA]</scope>
    <source>
        <strain evidence="2 3">DSM 8509</strain>
    </source>
</reference>
<evidence type="ECO:0000313" key="3">
    <source>
        <dbReference type="Proteomes" id="UP000027866"/>
    </source>
</evidence>
<proteinExistence type="predicted"/>
<organism evidence="2 3">
    <name type="scientific">Erythrobacter litoralis</name>
    <dbReference type="NCBI Taxonomy" id="39960"/>
    <lineage>
        <taxon>Bacteria</taxon>
        <taxon>Pseudomonadati</taxon>
        <taxon>Pseudomonadota</taxon>
        <taxon>Alphaproteobacteria</taxon>
        <taxon>Sphingomonadales</taxon>
        <taxon>Erythrobacteraceae</taxon>
        <taxon>Erythrobacter/Porphyrobacter group</taxon>
        <taxon>Erythrobacter</taxon>
    </lineage>
</organism>
<name>A0A074MSU9_9SPHN</name>
<dbReference type="InterPro" id="IPR030972">
    <property type="entry name" value="UrcA_uranyl"/>
</dbReference>
<keyword evidence="1" id="KW-0732">Signal</keyword>
<feature type="chain" id="PRO_5001697419" description="UrcA family protein" evidence="1">
    <location>
        <begin position="23"/>
        <end position="103"/>
    </location>
</feature>